<comment type="cofactor">
    <cofactor evidence="3">
        <name>Mg(2+)</name>
        <dbReference type="ChEBI" id="CHEBI:18420"/>
    </cofactor>
</comment>
<dbReference type="PRINTS" id="PR00344">
    <property type="entry name" value="BCTRLSENSOR"/>
</dbReference>
<comment type="subcellular location">
    <subcellularLocation>
        <location evidence="4">Cell membrane</location>
        <topology evidence="4">Multi-pass membrane protein</topology>
    </subcellularLocation>
</comment>
<evidence type="ECO:0000256" key="1">
    <source>
        <dbReference type="ARBA" id="ARBA00000085"/>
    </source>
</evidence>
<evidence type="ECO:0000256" key="20">
    <source>
        <dbReference type="ARBA" id="ARBA00023211"/>
    </source>
</evidence>
<evidence type="ECO:0000256" key="16">
    <source>
        <dbReference type="ARBA" id="ARBA00022989"/>
    </source>
</evidence>
<dbReference type="EC" id="2.7.13.3" evidence="5"/>
<evidence type="ECO:0000256" key="19">
    <source>
        <dbReference type="ARBA" id="ARBA00023026"/>
    </source>
</evidence>
<dbReference type="Gene3D" id="3.30.565.10">
    <property type="entry name" value="Histidine kinase-like ATPase, C-terminal domain"/>
    <property type="match status" value="1"/>
</dbReference>
<evidence type="ECO:0000256" key="6">
    <source>
        <dbReference type="ARBA" id="ARBA00022475"/>
    </source>
</evidence>
<dbReference type="SMART" id="SM00388">
    <property type="entry name" value="HisKA"/>
    <property type="match status" value="1"/>
</dbReference>
<accession>A0A3D9VEE1</accession>
<evidence type="ECO:0000256" key="3">
    <source>
        <dbReference type="ARBA" id="ARBA00001946"/>
    </source>
</evidence>
<keyword evidence="24" id="KW-0472">Membrane</keyword>
<comment type="catalytic activity">
    <reaction evidence="1">
        <text>ATP + protein L-histidine = ADP + protein N-phospho-L-histidine.</text>
        <dbReference type="EC" id="2.7.13.3"/>
    </reaction>
</comment>
<keyword evidence="15" id="KW-0904">Protein phosphatase</keyword>
<protein>
    <recommendedName>
        <fullName evidence="21">Signal transduction histidine-protein kinase/phosphatase MprB</fullName>
        <ecNumber evidence="5">2.7.13.3</ecNumber>
    </recommendedName>
    <alternativeName>
        <fullName evidence="22">Mycobacterial persistence regulator B</fullName>
    </alternativeName>
</protein>
<evidence type="ECO:0000256" key="24">
    <source>
        <dbReference type="SAM" id="Phobius"/>
    </source>
</evidence>
<evidence type="ECO:0000256" key="13">
    <source>
        <dbReference type="ARBA" id="ARBA00022840"/>
    </source>
</evidence>
<keyword evidence="16 24" id="KW-1133">Transmembrane helix</keyword>
<feature type="domain" description="Histidine kinase" evidence="25">
    <location>
        <begin position="122"/>
        <end position="327"/>
    </location>
</feature>
<evidence type="ECO:0000256" key="12">
    <source>
        <dbReference type="ARBA" id="ARBA00022801"/>
    </source>
</evidence>
<evidence type="ECO:0000256" key="11">
    <source>
        <dbReference type="ARBA" id="ARBA00022777"/>
    </source>
</evidence>
<comment type="cofactor">
    <cofactor evidence="2">
        <name>Mn(2+)</name>
        <dbReference type="ChEBI" id="CHEBI:29035"/>
    </cofactor>
</comment>
<evidence type="ECO:0000256" key="5">
    <source>
        <dbReference type="ARBA" id="ARBA00012438"/>
    </source>
</evidence>
<evidence type="ECO:0000256" key="2">
    <source>
        <dbReference type="ARBA" id="ARBA00001936"/>
    </source>
</evidence>
<dbReference type="Pfam" id="PF02518">
    <property type="entry name" value="HATPase_c"/>
    <property type="match status" value="1"/>
</dbReference>
<dbReference type="InterPro" id="IPR005467">
    <property type="entry name" value="His_kinase_dom"/>
</dbReference>
<dbReference type="InterPro" id="IPR050980">
    <property type="entry name" value="2C_sensor_his_kinase"/>
</dbReference>
<evidence type="ECO:0000256" key="18">
    <source>
        <dbReference type="ARBA" id="ARBA00023016"/>
    </source>
</evidence>
<dbReference type="SUPFAM" id="SSF47384">
    <property type="entry name" value="Homodimeric domain of signal transducing histidine kinase"/>
    <property type="match status" value="1"/>
</dbReference>
<dbReference type="Proteomes" id="UP000256485">
    <property type="component" value="Unassembled WGS sequence"/>
</dbReference>
<dbReference type="InterPro" id="IPR003660">
    <property type="entry name" value="HAMP_dom"/>
</dbReference>
<dbReference type="GO" id="GO:0005886">
    <property type="term" value="C:plasma membrane"/>
    <property type="evidence" value="ECO:0007669"/>
    <property type="project" value="UniProtKB-SubCell"/>
</dbReference>
<dbReference type="CDD" id="cd00075">
    <property type="entry name" value="HATPase"/>
    <property type="match status" value="1"/>
</dbReference>
<dbReference type="AlphaFoldDB" id="A0A3D9VEE1"/>
<evidence type="ECO:0000256" key="4">
    <source>
        <dbReference type="ARBA" id="ARBA00004651"/>
    </source>
</evidence>
<keyword evidence="11 27" id="KW-0418">Kinase</keyword>
<keyword evidence="19" id="KW-0843">Virulence</keyword>
<feature type="compositionally biased region" description="Low complexity" evidence="23">
    <location>
        <begin position="337"/>
        <end position="362"/>
    </location>
</feature>
<dbReference type="PANTHER" id="PTHR44936">
    <property type="entry name" value="SENSOR PROTEIN CREC"/>
    <property type="match status" value="1"/>
</dbReference>
<evidence type="ECO:0000313" key="27">
    <source>
        <dbReference type="EMBL" id="REF37485.1"/>
    </source>
</evidence>
<proteinExistence type="predicted"/>
<keyword evidence="14" id="KW-0460">Magnesium</keyword>
<feature type="transmembrane region" description="Helical" evidence="24">
    <location>
        <begin position="5"/>
        <end position="27"/>
    </location>
</feature>
<evidence type="ECO:0000259" key="26">
    <source>
        <dbReference type="PROSITE" id="PS50885"/>
    </source>
</evidence>
<dbReference type="PROSITE" id="PS50109">
    <property type="entry name" value="HIS_KIN"/>
    <property type="match status" value="1"/>
</dbReference>
<evidence type="ECO:0000256" key="23">
    <source>
        <dbReference type="SAM" id="MobiDB-lite"/>
    </source>
</evidence>
<dbReference type="Gene3D" id="1.10.287.130">
    <property type="match status" value="1"/>
</dbReference>
<dbReference type="RefSeq" id="WP_115850941.1">
    <property type="nucleotide sequence ID" value="NZ_QTUC01000001.1"/>
</dbReference>
<keyword evidence="18" id="KW-0346">Stress response</keyword>
<dbReference type="GO" id="GO:0005524">
    <property type="term" value="F:ATP binding"/>
    <property type="evidence" value="ECO:0007669"/>
    <property type="project" value="UniProtKB-KW"/>
</dbReference>
<evidence type="ECO:0000259" key="25">
    <source>
        <dbReference type="PROSITE" id="PS50109"/>
    </source>
</evidence>
<dbReference type="Gene3D" id="6.10.340.10">
    <property type="match status" value="1"/>
</dbReference>
<dbReference type="SMART" id="SM00304">
    <property type="entry name" value="HAMP"/>
    <property type="match status" value="1"/>
</dbReference>
<evidence type="ECO:0000256" key="7">
    <source>
        <dbReference type="ARBA" id="ARBA00022553"/>
    </source>
</evidence>
<dbReference type="CDD" id="cd00082">
    <property type="entry name" value="HisKA"/>
    <property type="match status" value="1"/>
</dbReference>
<feature type="transmembrane region" description="Helical" evidence="24">
    <location>
        <begin position="39"/>
        <end position="59"/>
    </location>
</feature>
<dbReference type="OrthoDB" id="9786919at2"/>
<name>A0A3D9VEE1_THECX</name>
<dbReference type="EMBL" id="QTUC01000001">
    <property type="protein sequence ID" value="REF37485.1"/>
    <property type="molecule type" value="Genomic_DNA"/>
</dbReference>
<evidence type="ECO:0000256" key="15">
    <source>
        <dbReference type="ARBA" id="ARBA00022912"/>
    </source>
</evidence>
<keyword evidence="17" id="KW-0902">Two-component regulatory system</keyword>
<keyword evidence="7" id="KW-0597">Phosphoprotein</keyword>
<dbReference type="InterPro" id="IPR004358">
    <property type="entry name" value="Sig_transdc_His_kin-like_C"/>
</dbReference>
<dbReference type="InterPro" id="IPR003594">
    <property type="entry name" value="HATPase_dom"/>
</dbReference>
<dbReference type="GO" id="GO:0004721">
    <property type="term" value="F:phosphoprotein phosphatase activity"/>
    <property type="evidence" value="ECO:0007669"/>
    <property type="project" value="UniProtKB-KW"/>
</dbReference>
<feature type="region of interest" description="Disordered" evidence="23">
    <location>
        <begin position="333"/>
        <end position="381"/>
    </location>
</feature>
<evidence type="ECO:0000256" key="17">
    <source>
        <dbReference type="ARBA" id="ARBA00023012"/>
    </source>
</evidence>
<evidence type="ECO:0000256" key="14">
    <source>
        <dbReference type="ARBA" id="ARBA00022842"/>
    </source>
</evidence>
<dbReference type="SMART" id="SM00387">
    <property type="entry name" value="HATPase_c"/>
    <property type="match status" value="1"/>
</dbReference>
<evidence type="ECO:0000256" key="9">
    <source>
        <dbReference type="ARBA" id="ARBA00022692"/>
    </source>
</evidence>
<evidence type="ECO:0000256" key="22">
    <source>
        <dbReference type="ARBA" id="ARBA00041776"/>
    </source>
</evidence>
<evidence type="ECO:0000313" key="28">
    <source>
        <dbReference type="Proteomes" id="UP000256485"/>
    </source>
</evidence>
<dbReference type="Pfam" id="PF00672">
    <property type="entry name" value="HAMP"/>
    <property type="match status" value="1"/>
</dbReference>
<keyword evidence="8" id="KW-0808">Transferase</keyword>
<dbReference type="InterPro" id="IPR003661">
    <property type="entry name" value="HisK_dim/P_dom"/>
</dbReference>
<keyword evidence="12" id="KW-0378">Hydrolase</keyword>
<dbReference type="PANTHER" id="PTHR44936:SF9">
    <property type="entry name" value="SENSOR PROTEIN CREC"/>
    <property type="match status" value="1"/>
</dbReference>
<dbReference type="PROSITE" id="PS50885">
    <property type="entry name" value="HAMP"/>
    <property type="match status" value="1"/>
</dbReference>
<organism evidence="27 28">
    <name type="scientific">Thermasporomyces composti</name>
    <dbReference type="NCBI Taxonomy" id="696763"/>
    <lineage>
        <taxon>Bacteria</taxon>
        <taxon>Bacillati</taxon>
        <taxon>Actinomycetota</taxon>
        <taxon>Actinomycetes</taxon>
        <taxon>Propionibacteriales</taxon>
        <taxon>Nocardioidaceae</taxon>
        <taxon>Thermasporomyces</taxon>
    </lineage>
</organism>
<evidence type="ECO:0000256" key="21">
    <source>
        <dbReference type="ARBA" id="ARBA00040454"/>
    </source>
</evidence>
<reference evidence="27 28" key="1">
    <citation type="submission" date="2018-08" db="EMBL/GenBank/DDBJ databases">
        <title>Sequencing the genomes of 1000 actinobacteria strains.</title>
        <authorList>
            <person name="Klenk H.-P."/>
        </authorList>
    </citation>
    <scope>NUCLEOTIDE SEQUENCE [LARGE SCALE GENOMIC DNA]</scope>
    <source>
        <strain evidence="27 28">DSM 22891</strain>
    </source>
</reference>
<dbReference type="InterPro" id="IPR036890">
    <property type="entry name" value="HATPase_C_sf"/>
</dbReference>
<gene>
    <name evidence="27" type="ORF">DFJ64_2929</name>
</gene>
<dbReference type="SUPFAM" id="SSF55874">
    <property type="entry name" value="ATPase domain of HSP90 chaperone/DNA topoisomerase II/histidine kinase"/>
    <property type="match status" value="1"/>
</dbReference>
<keyword evidence="10" id="KW-0547">Nucleotide-binding</keyword>
<comment type="caution">
    <text evidence="27">The sequence shown here is derived from an EMBL/GenBank/DDBJ whole genome shotgun (WGS) entry which is preliminary data.</text>
</comment>
<feature type="domain" description="HAMP" evidence="26">
    <location>
        <begin position="62"/>
        <end position="114"/>
    </location>
</feature>
<evidence type="ECO:0000256" key="10">
    <source>
        <dbReference type="ARBA" id="ARBA00022741"/>
    </source>
</evidence>
<keyword evidence="28" id="KW-1185">Reference proteome</keyword>
<keyword evidence="20" id="KW-0464">Manganese</keyword>
<keyword evidence="9 24" id="KW-0812">Transmembrane</keyword>
<dbReference type="GO" id="GO:0000155">
    <property type="term" value="F:phosphorelay sensor kinase activity"/>
    <property type="evidence" value="ECO:0007669"/>
    <property type="project" value="InterPro"/>
</dbReference>
<dbReference type="InterPro" id="IPR036097">
    <property type="entry name" value="HisK_dim/P_sf"/>
</dbReference>
<dbReference type="Pfam" id="PF00512">
    <property type="entry name" value="HisKA"/>
    <property type="match status" value="1"/>
</dbReference>
<sequence>MRRRLVVTTVVIALVTATLFVLPVVIFRWRYVGSAWTETLALLGFGVVATLVAVAIGVWQARRLSRPLVELAAAAERLGSGDPRPHRQRYGIPELDRVAEALDTSAGRIKEALAAERQLSQDASHQLRSPLTALSMRLEEILSTRDPCVVREEAAIALSQVERLSHVVDRLLTRTRDKHVARLTLVDVDQVIRQQIAEWRPAFDGANRRVTVTGEAGLTVAATPGMLGHVLATLLENALHHGGGTVLIRRRTTGTPPGGSVVIEVSDEGPGIPEELGARVFERAVSGRSGTGLGLALARDLAEAGGGRLELISRRPATFAVFLPRVEDARQLEGERGAASGASAGSDGTGSGTADARAASGRSGRGSSGRTALGLGRRGRK</sequence>
<keyword evidence="13" id="KW-0067">ATP-binding</keyword>
<evidence type="ECO:0000256" key="8">
    <source>
        <dbReference type="ARBA" id="ARBA00022679"/>
    </source>
</evidence>
<keyword evidence="6" id="KW-1003">Cell membrane</keyword>